<reference evidence="1" key="1">
    <citation type="journal article" date="2019" name="bioRxiv">
        <title>The Genome of the Zebra Mussel, Dreissena polymorpha: A Resource for Invasive Species Research.</title>
        <authorList>
            <person name="McCartney M.A."/>
            <person name="Auch B."/>
            <person name="Kono T."/>
            <person name="Mallez S."/>
            <person name="Zhang Y."/>
            <person name="Obille A."/>
            <person name="Becker A."/>
            <person name="Abrahante J.E."/>
            <person name="Garbe J."/>
            <person name="Badalamenti J.P."/>
            <person name="Herman A."/>
            <person name="Mangelson H."/>
            <person name="Liachko I."/>
            <person name="Sullivan S."/>
            <person name="Sone E.D."/>
            <person name="Koren S."/>
            <person name="Silverstein K.A.T."/>
            <person name="Beckman K.B."/>
            <person name="Gohl D.M."/>
        </authorList>
    </citation>
    <scope>NUCLEOTIDE SEQUENCE</scope>
    <source>
        <strain evidence="1">Duluth1</strain>
        <tissue evidence="1">Whole animal</tissue>
    </source>
</reference>
<evidence type="ECO:0000313" key="2">
    <source>
        <dbReference type="Proteomes" id="UP000828390"/>
    </source>
</evidence>
<dbReference type="AlphaFoldDB" id="A0A9D4HLS8"/>
<accession>A0A9D4HLS8</accession>
<name>A0A9D4HLS8_DREPO</name>
<comment type="caution">
    <text evidence="1">The sequence shown here is derived from an EMBL/GenBank/DDBJ whole genome shotgun (WGS) entry which is preliminary data.</text>
</comment>
<sequence>MITFGITKAYNTLKTLRTNQPMAPIIADACGKFLTESDAVLNKQTELCRDLYKYPLKQVSFRTIPNQKRTTKVRPY</sequence>
<protein>
    <submittedName>
        <fullName evidence="1">Uncharacterized protein</fullName>
    </submittedName>
</protein>
<proteinExistence type="predicted"/>
<organism evidence="1 2">
    <name type="scientific">Dreissena polymorpha</name>
    <name type="common">Zebra mussel</name>
    <name type="synonym">Mytilus polymorpha</name>
    <dbReference type="NCBI Taxonomy" id="45954"/>
    <lineage>
        <taxon>Eukaryota</taxon>
        <taxon>Metazoa</taxon>
        <taxon>Spiralia</taxon>
        <taxon>Lophotrochozoa</taxon>
        <taxon>Mollusca</taxon>
        <taxon>Bivalvia</taxon>
        <taxon>Autobranchia</taxon>
        <taxon>Heteroconchia</taxon>
        <taxon>Euheterodonta</taxon>
        <taxon>Imparidentia</taxon>
        <taxon>Neoheterodontei</taxon>
        <taxon>Myida</taxon>
        <taxon>Dreissenoidea</taxon>
        <taxon>Dreissenidae</taxon>
        <taxon>Dreissena</taxon>
    </lineage>
</organism>
<reference evidence="1" key="2">
    <citation type="submission" date="2020-11" db="EMBL/GenBank/DDBJ databases">
        <authorList>
            <person name="McCartney M.A."/>
            <person name="Auch B."/>
            <person name="Kono T."/>
            <person name="Mallez S."/>
            <person name="Becker A."/>
            <person name="Gohl D.M."/>
            <person name="Silverstein K.A.T."/>
            <person name="Koren S."/>
            <person name="Bechman K.B."/>
            <person name="Herman A."/>
            <person name="Abrahante J.E."/>
            <person name="Garbe J."/>
        </authorList>
    </citation>
    <scope>NUCLEOTIDE SEQUENCE</scope>
    <source>
        <strain evidence="1">Duluth1</strain>
        <tissue evidence="1">Whole animal</tissue>
    </source>
</reference>
<keyword evidence="2" id="KW-1185">Reference proteome</keyword>
<evidence type="ECO:0000313" key="1">
    <source>
        <dbReference type="EMBL" id="KAH3725172.1"/>
    </source>
</evidence>
<dbReference type="Proteomes" id="UP000828390">
    <property type="component" value="Unassembled WGS sequence"/>
</dbReference>
<dbReference type="EMBL" id="JAIWYP010000012">
    <property type="protein sequence ID" value="KAH3725172.1"/>
    <property type="molecule type" value="Genomic_DNA"/>
</dbReference>
<gene>
    <name evidence="1" type="ORF">DPMN_051007</name>
</gene>